<feature type="transmembrane region" description="Helical" evidence="1">
    <location>
        <begin position="211"/>
        <end position="232"/>
    </location>
</feature>
<accession>A0A1Q5Q561</accession>
<feature type="transmembrane region" description="Helical" evidence="1">
    <location>
        <begin position="433"/>
        <end position="455"/>
    </location>
</feature>
<keyword evidence="1" id="KW-1133">Transmembrane helix</keyword>
<evidence type="ECO:0000256" key="1">
    <source>
        <dbReference type="SAM" id="Phobius"/>
    </source>
</evidence>
<gene>
    <name evidence="2" type="ORF">BSZ39_01455</name>
</gene>
<comment type="caution">
    <text evidence="2">The sequence shown here is derived from an EMBL/GenBank/DDBJ whole genome shotgun (WGS) entry which is preliminary data.</text>
</comment>
<proteinExistence type="predicted"/>
<protein>
    <submittedName>
        <fullName evidence="2">Uncharacterized protein</fullName>
    </submittedName>
</protein>
<dbReference type="EMBL" id="MQVR01000004">
    <property type="protein sequence ID" value="OKL54967.1"/>
    <property type="molecule type" value="Genomic_DNA"/>
</dbReference>
<sequence>MLTVLTVAAVAFLPGALTLRILRIPWPWALGLAPGVSLLLSEAIATVTYLVGLPFNLVSAAVGLVIVLALAALARLVVSATPHFVALKRWTYAPIALGVVLLALPLIWGMGSLSTLLQQWDGVFHLSSIRAIRDNETASSLWSLAPLYQQGGSPRYYPSAFNGLISLAYGEGVQVLNASIYVYGVAVWASGMLLLAWQIESRLGETLLIRPGMLTAWILPVSAAFVTVPAVLFPLLSALPYAAAAVILPGVIAGLTDRRLSIRCAAAVATFGMALAHPIAVASLAAVLGPITLAWLIHVVPKAWNSERAMLVRAGVVVGVLAAIGVGLVYWKLSASVRDFERGAGANPFGEFAAALIDYTSLWRANDWYLGGALLAIGTIAGLVFVFRRLPRWGAFGVTGALVLPLVIRAVARVDNVWPRTLATPWYSQAARIAPVITMVMALLVTLAIAVILGVASWRRVAAVFVIVAVATAGFRIVPRTQLVAAAYQPGSIAYGTMADEDDLAVLRWLKKHGLPHEGSIIGDPANGAAFAYGYSGVDSRVRQLTLAAQLPTVWSAIKGLAERQGELCPELRKQGIRYLYLDEDTKVQGAKVSMDSSGMYGVDTSGMTRVTKAGSVSVWELPDRCPRSVASAAADE</sequence>
<feature type="transmembrane region" description="Helical" evidence="1">
    <location>
        <begin position="90"/>
        <end position="110"/>
    </location>
</feature>
<feature type="transmembrane region" description="Helical" evidence="1">
    <location>
        <begin position="393"/>
        <end position="412"/>
    </location>
</feature>
<feature type="transmembrane region" description="Helical" evidence="1">
    <location>
        <begin position="461"/>
        <end position="478"/>
    </location>
</feature>
<evidence type="ECO:0000313" key="3">
    <source>
        <dbReference type="Proteomes" id="UP000185628"/>
    </source>
</evidence>
<feature type="transmembrane region" description="Helical" evidence="1">
    <location>
        <begin position="368"/>
        <end position="387"/>
    </location>
</feature>
<keyword evidence="1" id="KW-0472">Membrane</keyword>
<keyword evidence="1" id="KW-0812">Transmembrane</keyword>
<name>A0A1Q5Q561_9ACTO</name>
<feature type="transmembrane region" description="Helical" evidence="1">
    <location>
        <begin position="310"/>
        <end position="331"/>
    </location>
</feature>
<organism evidence="2 3">
    <name type="scientific">Bowdeniella nasicola</name>
    <dbReference type="NCBI Taxonomy" id="208480"/>
    <lineage>
        <taxon>Bacteria</taxon>
        <taxon>Bacillati</taxon>
        <taxon>Actinomycetota</taxon>
        <taxon>Actinomycetes</taxon>
        <taxon>Actinomycetales</taxon>
        <taxon>Actinomycetaceae</taxon>
        <taxon>Bowdeniella</taxon>
    </lineage>
</organism>
<keyword evidence="3" id="KW-1185">Reference proteome</keyword>
<feature type="transmembrane region" description="Helical" evidence="1">
    <location>
        <begin position="180"/>
        <end position="199"/>
    </location>
</feature>
<dbReference type="Pfam" id="PF20176">
    <property type="entry name" value="DUF6541"/>
    <property type="match status" value="1"/>
</dbReference>
<dbReference type="OrthoDB" id="3169698at2"/>
<dbReference type="InterPro" id="IPR046671">
    <property type="entry name" value="DUF6541"/>
</dbReference>
<feature type="transmembrane region" description="Helical" evidence="1">
    <location>
        <begin position="238"/>
        <end position="256"/>
    </location>
</feature>
<reference evidence="3" key="1">
    <citation type="submission" date="2016-12" db="EMBL/GenBank/DDBJ databases">
        <authorList>
            <person name="Meng X."/>
        </authorList>
    </citation>
    <scope>NUCLEOTIDE SEQUENCE [LARGE SCALE GENOMIC DNA]</scope>
    <source>
        <strain evidence="3">DSM 19116</strain>
    </source>
</reference>
<dbReference type="RefSeq" id="WP_073715625.1">
    <property type="nucleotide sequence ID" value="NZ_MQVR01000004.1"/>
</dbReference>
<dbReference type="AlphaFoldDB" id="A0A1Q5Q561"/>
<feature type="transmembrane region" description="Helical" evidence="1">
    <location>
        <begin position="268"/>
        <end position="298"/>
    </location>
</feature>
<dbReference type="Proteomes" id="UP000185628">
    <property type="component" value="Unassembled WGS sequence"/>
</dbReference>
<evidence type="ECO:0000313" key="2">
    <source>
        <dbReference type="EMBL" id="OKL54967.1"/>
    </source>
</evidence>
<feature type="transmembrane region" description="Helical" evidence="1">
    <location>
        <begin position="57"/>
        <end position="78"/>
    </location>
</feature>